<reference evidence="2" key="1">
    <citation type="submission" date="2024-01" db="EMBL/GenBank/DDBJ databases">
        <authorList>
            <person name="Webb A."/>
        </authorList>
    </citation>
    <scope>NUCLEOTIDE SEQUENCE</scope>
    <source>
        <strain evidence="2">Pm1</strain>
    </source>
</reference>
<gene>
    <name evidence="2" type="ORF">PM001_LOCUS22770</name>
</gene>
<protein>
    <submittedName>
        <fullName evidence="2">Uncharacterized protein</fullName>
    </submittedName>
</protein>
<dbReference type="Proteomes" id="UP001162060">
    <property type="component" value="Unassembled WGS sequence"/>
</dbReference>
<sequence length="74" mass="8306">MFLPFKNLSTRQSAGYAVLCVALGLGIKYFDDQMPQRDATALKSDARAWSDLDEQAEAKPKRPDNSRKLMGKRS</sequence>
<evidence type="ECO:0000313" key="2">
    <source>
        <dbReference type="EMBL" id="CAK7937620.1"/>
    </source>
</evidence>
<evidence type="ECO:0000256" key="1">
    <source>
        <dbReference type="SAM" id="MobiDB-lite"/>
    </source>
</evidence>
<feature type="compositionally biased region" description="Basic and acidic residues" evidence="1">
    <location>
        <begin position="52"/>
        <end position="67"/>
    </location>
</feature>
<organism evidence="2 3">
    <name type="scientific">Peronospora matthiolae</name>
    <dbReference type="NCBI Taxonomy" id="2874970"/>
    <lineage>
        <taxon>Eukaryota</taxon>
        <taxon>Sar</taxon>
        <taxon>Stramenopiles</taxon>
        <taxon>Oomycota</taxon>
        <taxon>Peronosporomycetes</taxon>
        <taxon>Peronosporales</taxon>
        <taxon>Peronosporaceae</taxon>
        <taxon>Peronospora</taxon>
    </lineage>
</organism>
<comment type="caution">
    <text evidence="2">The sequence shown here is derived from an EMBL/GenBank/DDBJ whole genome shotgun (WGS) entry which is preliminary data.</text>
</comment>
<feature type="region of interest" description="Disordered" evidence="1">
    <location>
        <begin position="52"/>
        <end position="74"/>
    </location>
</feature>
<evidence type="ECO:0000313" key="3">
    <source>
        <dbReference type="Proteomes" id="UP001162060"/>
    </source>
</evidence>
<accession>A0AAV1UVW0</accession>
<name>A0AAV1UVW0_9STRA</name>
<proteinExistence type="predicted"/>
<dbReference type="EMBL" id="CAKLBY020000227">
    <property type="protein sequence ID" value="CAK7937620.1"/>
    <property type="molecule type" value="Genomic_DNA"/>
</dbReference>
<dbReference type="AlphaFoldDB" id="A0AAV1UVW0"/>